<proteinExistence type="predicted"/>
<dbReference type="EMBL" id="QXGB01000361">
    <property type="protein sequence ID" value="KAE9217889.1"/>
    <property type="molecule type" value="Genomic_DNA"/>
</dbReference>
<dbReference type="OrthoDB" id="129032at2759"/>
<comment type="caution">
    <text evidence="4">The sequence shown here is derived from an EMBL/GenBank/DDBJ whole genome shotgun (WGS) entry which is preliminary data.</text>
</comment>
<dbReference type="Proteomes" id="UP000440732">
    <property type="component" value="Unassembled WGS sequence"/>
</dbReference>
<evidence type="ECO:0000313" key="4">
    <source>
        <dbReference type="EMBL" id="KAE9217889.1"/>
    </source>
</evidence>
<dbReference type="Proteomes" id="UP000437068">
    <property type="component" value="Unassembled WGS sequence"/>
</dbReference>
<evidence type="ECO:0000313" key="12">
    <source>
        <dbReference type="Proteomes" id="UP000488956"/>
    </source>
</evidence>
<dbReference type="Proteomes" id="UP000433483">
    <property type="component" value="Unassembled WGS sequence"/>
</dbReference>
<evidence type="ECO:0000313" key="11">
    <source>
        <dbReference type="Proteomes" id="UP000476176"/>
    </source>
</evidence>
<dbReference type="EMBL" id="QXGA01000191">
    <property type="protein sequence ID" value="KAE9150414.1"/>
    <property type="molecule type" value="Genomic_DNA"/>
</dbReference>
<evidence type="ECO:0000313" key="9">
    <source>
        <dbReference type="Proteomes" id="UP000440732"/>
    </source>
</evidence>
<sequence length="126" mass="14136">MAADLSFFPPLRLARWGIYEALKVEEGLASAADALLSIVHMSKLKLPKVRLLDDSNDDEPSTSMSEPQKQVANVRLHRHERTNMVVLSSAAKYCYAKAMLGPLLQHLSNLSSAEFYHELNAWKEIV</sequence>
<accession>A0A6A3YHK6</accession>
<dbReference type="Proteomes" id="UP000476176">
    <property type="component" value="Unassembled WGS sequence"/>
</dbReference>
<evidence type="ECO:0000313" key="8">
    <source>
        <dbReference type="Proteomes" id="UP000437068"/>
    </source>
</evidence>
<gene>
    <name evidence="6" type="ORF">PF001_g5240</name>
    <name evidence="5" type="ORF">PF004_g10981</name>
    <name evidence="4" type="ORF">PF005_g8485</name>
    <name evidence="3" type="ORF">PF006_g5202</name>
    <name evidence="2" type="ORF">PF010_g11351</name>
    <name evidence="1" type="ORF">PF011_g6811</name>
</gene>
<dbReference type="AlphaFoldDB" id="A0A6A3YHK6"/>
<reference evidence="7 8" key="1">
    <citation type="submission" date="2018-08" db="EMBL/GenBank/DDBJ databases">
        <title>Genomic investigation of the strawberry pathogen Phytophthora fragariae indicates pathogenicity is determined by transcriptional variation in three key races.</title>
        <authorList>
            <person name="Adams T.M."/>
            <person name="Armitage A.D."/>
            <person name="Sobczyk M.K."/>
            <person name="Bates H.J."/>
            <person name="Dunwell J.M."/>
            <person name="Nellist C.F."/>
            <person name="Harrison R.J."/>
        </authorList>
    </citation>
    <scope>NUCLEOTIDE SEQUENCE [LARGE SCALE GENOMIC DNA]</scope>
    <source>
        <strain evidence="6 8">A4</strain>
        <strain evidence="5 11">BC-23</strain>
        <strain evidence="4 7">NOV-27</strain>
        <strain evidence="3 9">NOV-5</strain>
        <strain evidence="2 12">ONT-3</strain>
        <strain evidence="1 10">SCRP245</strain>
    </source>
</reference>
<evidence type="ECO:0000313" key="5">
    <source>
        <dbReference type="EMBL" id="KAE9228781.1"/>
    </source>
</evidence>
<evidence type="ECO:0000313" key="2">
    <source>
        <dbReference type="EMBL" id="KAE9109941.1"/>
    </source>
</evidence>
<name>A0A6A3YHK6_9STRA</name>
<dbReference type="EMBL" id="QXGC01000585">
    <property type="protein sequence ID" value="KAE9228781.1"/>
    <property type="molecule type" value="Genomic_DNA"/>
</dbReference>
<dbReference type="Proteomes" id="UP000460718">
    <property type="component" value="Unassembled WGS sequence"/>
</dbReference>
<organism evidence="4 7">
    <name type="scientific">Phytophthora fragariae</name>
    <dbReference type="NCBI Taxonomy" id="53985"/>
    <lineage>
        <taxon>Eukaryota</taxon>
        <taxon>Sar</taxon>
        <taxon>Stramenopiles</taxon>
        <taxon>Oomycota</taxon>
        <taxon>Peronosporomycetes</taxon>
        <taxon>Peronosporales</taxon>
        <taxon>Peronosporaceae</taxon>
        <taxon>Phytophthora</taxon>
    </lineage>
</organism>
<evidence type="ECO:0000313" key="3">
    <source>
        <dbReference type="EMBL" id="KAE9150414.1"/>
    </source>
</evidence>
<protein>
    <submittedName>
        <fullName evidence="4">Uncharacterized protein</fullName>
    </submittedName>
</protein>
<evidence type="ECO:0000313" key="6">
    <source>
        <dbReference type="EMBL" id="KAE9320757.1"/>
    </source>
</evidence>
<dbReference type="Proteomes" id="UP000488956">
    <property type="component" value="Unassembled WGS sequence"/>
</dbReference>
<dbReference type="EMBL" id="QXFX01000599">
    <property type="protein sequence ID" value="KAE9109941.1"/>
    <property type="molecule type" value="Genomic_DNA"/>
</dbReference>
<evidence type="ECO:0000313" key="10">
    <source>
        <dbReference type="Proteomes" id="UP000460718"/>
    </source>
</evidence>
<evidence type="ECO:0000313" key="1">
    <source>
        <dbReference type="EMBL" id="KAE9017176.1"/>
    </source>
</evidence>
<keyword evidence="7" id="KW-1185">Reference proteome</keyword>
<dbReference type="EMBL" id="QXGE01000192">
    <property type="protein sequence ID" value="KAE9320757.1"/>
    <property type="molecule type" value="Genomic_DNA"/>
</dbReference>
<dbReference type="EMBL" id="QXFW01000293">
    <property type="protein sequence ID" value="KAE9017176.1"/>
    <property type="molecule type" value="Genomic_DNA"/>
</dbReference>
<evidence type="ECO:0000313" key="7">
    <source>
        <dbReference type="Proteomes" id="UP000433483"/>
    </source>
</evidence>